<evidence type="ECO:0000313" key="18">
    <source>
        <dbReference type="EMBL" id="CAF1301740.1"/>
    </source>
</evidence>
<evidence type="ECO:0000256" key="8">
    <source>
        <dbReference type="ARBA" id="ARBA00022833"/>
    </source>
</evidence>
<evidence type="ECO:0000256" key="1">
    <source>
        <dbReference type="ARBA" id="ARBA00001947"/>
    </source>
</evidence>
<evidence type="ECO:0000256" key="14">
    <source>
        <dbReference type="ARBA" id="ARBA00074321"/>
    </source>
</evidence>
<dbReference type="GO" id="GO:0004131">
    <property type="term" value="F:cytosine deaminase activity"/>
    <property type="evidence" value="ECO:0007669"/>
    <property type="project" value="UniProtKB-EC"/>
</dbReference>
<organism evidence="17 20">
    <name type="scientific">Adineta ricciae</name>
    <name type="common">Rotifer</name>
    <dbReference type="NCBI Taxonomy" id="249248"/>
    <lineage>
        <taxon>Eukaryota</taxon>
        <taxon>Metazoa</taxon>
        <taxon>Spiralia</taxon>
        <taxon>Gnathifera</taxon>
        <taxon>Rotifera</taxon>
        <taxon>Eurotatoria</taxon>
        <taxon>Bdelloidea</taxon>
        <taxon>Adinetida</taxon>
        <taxon>Adinetidae</taxon>
        <taxon>Adineta</taxon>
    </lineage>
</organism>
<keyword evidence="8" id="KW-0862">Zinc</keyword>
<evidence type="ECO:0000256" key="13">
    <source>
        <dbReference type="ARBA" id="ARBA00066550"/>
    </source>
</evidence>
<dbReference type="EMBL" id="CAJNOR010002491">
    <property type="protein sequence ID" value="CAF1301740.1"/>
    <property type="molecule type" value="Genomic_DNA"/>
</dbReference>
<evidence type="ECO:0000256" key="9">
    <source>
        <dbReference type="ARBA" id="ARBA00023242"/>
    </source>
</evidence>
<comment type="subcellular location">
    <subcellularLocation>
        <location evidence="3">Cytoplasm</location>
    </subcellularLocation>
    <subcellularLocation>
        <location evidence="2">Nucleus</location>
    </subcellularLocation>
</comment>
<dbReference type="EMBL" id="CAJNOJ010000017">
    <property type="protein sequence ID" value="CAF0825622.1"/>
    <property type="molecule type" value="Genomic_DNA"/>
</dbReference>
<dbReference type="PANTHER" id="PTHR11079">
    <property type="entry name" value="CYTOSINE DEAMINASE FAMILY MEMBER"/>
    <property type="match status" value="1"/>
</dbReference>
<dbReference type="GO" id="GO:0008835">
    <property type="term" value="F:diaminohydroxyphosphoribosylaminopyrimidine deaminase activity"/>
    <property type="evidence" value="ECO:0007669"/>
    <property type="project" value="TreeGrafter"/>
</dbReference>
<evidence type="ECO:0000256" key="12">
    <source>
        <dbReference type="ARBA" id="ARBA00060700"/>
    </source>
</evidence>
<dbReference type="GO" id="GO:0005634">
    <property type="term" value="C:nucleus"/>
    <property type="evidence" value="ECO:0007669"/>
    <property type="project" value="UniProtKB-SubCell"/>
</dbReference>
<comment type="catalytic activity">
    <reaction evidence="10">
        <text>cytosine + H2O + H(+) = uracil + NH4(+)</text>
        <dbReference type="Rhea" id="RHEA:20605"/>
        <dbReference type="ChEBI" id="CHEBI:15377"/>
        <dbReference type="ChEBI" id="CHEBI:15378"/>
        <dbReference type="ChEBI" id="CHEBI:16040"/>
        <dbReference type="ChEBI" id="CHEBI:17568"/>
        <dbReference type="ChEBI" id="CHEBI:28938"/>
        <dbReference type="EC" id="3.5.4.1"/>
    </reaction>
</comment>
<evidence type="ECO:0000256" key="3">
    <source>
        <dbReference type="ARBA" id="ARBA00004496"/>
    </source>
</evidence>
<evidence type="ECO:0000313" key="20">
    <source>
        <dbReference type="Proteomes" id="UP000663852"/>
    </source>
</evidence>
<dbReference type="InterPro" id="IPR002125">
    <property type="entry name" value="CMP_dCMP_dom"/>
</dbReference>
<comment type="subunit">
    <text evidence="4">Homodimer.</text>
</comment>
<keyword evidence="7" id="KW-0378">Hydrolase</keyword>
<dbReference type="Pfam" id="PF00383">
    <property type="entry name" value="dCMP_cyt_deam_1"/>
    <property type="match status" value="1"/>
</dbReference>
<evidence type="ECO:0000313" key="19">
    <source>
        <dbReference type="Proteomes" id="UP000663828"/>
    </source>
</evidence>
<evidence type="ECO:0000256" key="15">
    <source>
        <dbReference type="ARBA" id="ARBA00084039"/>
    </source>
</evidence>
<dbReference type="GO" id="GO:0019858">
    <property type="term" value="P:cytosine metabolic process"/>
    <property type="evidence" value="ECO:0007669"/>
    <property type="project" value="UniProtKB-ARBA"/>
</dbReference>
<dbReference type="Proteomes" id="UP000663852">
    <property type="component" value="Unassembled WGS sequence"/>
</dbReference>
<dbReference type="Gene3D" id="3.40.140.10">
    <property type="entry name" value="Cytidine Deaminase, domain 2"/>
    <property type="match status" value="1"/>
</dbReference>
<comment type="caution">
    <text evidence="17">The sequence shown here is derived from an EMBL/GenBank/DDBJ whole genome shotgun (WGS) entry which is preliminary data.</text>
</comment>
<dbReference type="Proteomes" id="UP000663828">
    <property type="component" value="Unassembled WGS sequence"/>
</dbReference>
<comment type="cofactor">
    <cofactor evidence="1">
        <name>Zn(2+)</name>
        <dbReference type="ChEBI" id="CHEBI:29105"/>
    </cofactor>
</comment>
<evidence type="ECO:0000256" key="2">
    <source>
        <dbReference type="ARBA" id="ARBA00004123"/>
    </source>
</evidence>
<comment type="function">
    <text evidence="11">Catalyzes the hydrolytic deamination of cytosine to uracil or 5-methylcytosine to thymine. Is involved in the pyrimidine salvage pathway, which allows the cell to utilize cytosine for pyrimidine nucleotide synthesis.</text>
</comment>
<reference evidence="17" key="1">
    <citation type="submission" date="2021-02" db="EMBL/GenBank/DDBJ databases">
        <authorList>
            <person name="Nowell W R."/>
        </authorList>
    </citation>
    <scope>NUCLEOTIDE SEQUENCE</scope>
</reference>
<dbReference type="SUPFAM" id="SSF53927">
    <property type="entry name" value="Cytidine deaminase-like"/>
    <property type="match status" value="1"/>
</dbReference>
<evidence type="ECO:0000256" key="10">
    <source>
        <dbReference type="ARBA" id="ARBA00050113"/>
    </source>
</evidence>
<dbReference type="EC" id="3.5.4.1" evidence="13"/>
<dbReference type="CDD" id="cd01285">
    <property type="entry name" value="nucleoside_deaminase"/>
    <property type="match status" value="1"/>
</dbReference>
<proteinExistence type="predicted"/>
<dbReference type="OrthoDB" id="408702at2759"/>
<dbReference type="FunFam" id="3.40.140.10:FF:000016">
    <property type="entry name" value="Cytosine deaminase"/>
    <property type="match status" value="1"/>
</dbReference>
<keyword evidence="9" id="KW-0539">Nucleus</keyword>
<dbReference type="PROSITE" id="PS51747">
    <property type="entry name" value="CYT_DCMP_DEAMINASES_2"/>
    <property type="match status" value="1"/>
</dbReference>
<dbReference type="InterPro" id="IPR016193">
    <property type="entry name" value="Cytidine_deaminase-like"/>
</dbReference>
<sequence>MANALFVGSSPIEESSIIPTRKTSRANSNVAQRSADATGMVSLSHTPSAVHAPFLAEMIAEARAGLAEGGIPIGSILVRNGQVVARGHNRRVQRKSAILHAEMDCLESIGRQTAAFYKECTIYTTLSPCSMCSGAIRLYGIPRVVIGENRTFCGDEATLRADHVQLELLDSNECRELLEDFIRKNPSIWNEDIGIIEN</sequence>
<evidence type="ECO:0000313" key="17">
    <source>
        <dbReference type="EMBL" id="CAF0825622.1"/>
    </source>
</evidence>
<keyword evidence="19" id="KW-1185">Reference proteome</keyword>
<evidence type="ECO:0000256" key="6">
    <source>
        <dbReference type="ARBA" id="ARBA00022723"/>
    </source>
</evidence>
<dbReference type="PANTHER" id="PTHR11079:SF190">
    <property type="entry name" value="CYTOSINE DEAMINASE"/>
    <property type="match status" value="1"/>
</dbReference>
<name>A0A813UM74_ADIRI</name>
<evidence type="ECO:0000259" key="16">
    <source>
        <dbReference type="PROSITE" id="PS51747"/>
    </source>
</evidence>
<accession>A0A813UM74</accession>
<dbReference type="GO" id="GO:0046872">
    <property type="term" value="F:metal ion binding"/>
    <property type="evidence" value="ECO:0007669"/>
    <property type="project" value="UniProtKB-KW"/>
</dbReference>
<feature type="domain" description="CMP/dCMP-type deaminase" evidence="16">
    <location>
        <begin position="49"/>
        <end position="166"/>
    </location>
</feature>
<dbReference type="AlphaFoldDB" id="A0A813UM74"/>
<protein>
    <recommendedName>
        <fullName evidence="14">Cytosine deaminase</fullName>
        <ecNumber evidence="13">3.5.4.1</ecNumber>
    </recommendedName>
    <alternativeName>
        <fullName evidence="15">Cytosine aminohydrolase</fullName>
    </alternativeName>
</protein>
<keyword evidence="6" id="KW-0479">Metal-binding</keyword>
<evidence type="ECO:0000256" key="7">
    <source>
        <dbReference type="ARBA" id="ARBA00022801"/>
    </source>
</evidence>
<gene>
    <name evidence="17" type="ORF">EDS130_LOCUS6073</name>
    <name evidence="18" type="ORF">XAT740_LOCUS28901</name>
</gene>
<keyword evidence="5" id="KW-0963">Cytoplasm</keyword>
<evidence type="ECO:0000256" key="5">
    <source>
        <dbReference type="ARBA" id="ARBA00022490"/>
    </source>
</evidence>
<dbReference type="GO" id="GO:0005737">
    <property type="term" value="C:cytoplasm"/>
    <property type="evidence" value="ECO:0007669"/>
    <property type="project" value="UniProtKB-SubCell"/>
</dbReference>
<evidence type="ECO:0000256" key="11">
    <source>
        <dbReference type="ARBA" id="ARBA00056232"/>
    </source>
</evidence>
<evidence type="ECO:0000256" key="4">
    <source>
        <dbReference type="ARBA" id="ARBA00011738"/>
    </source>
</evidence>
<comment type="pathway">
    <text evidence="12">Pyrimidine metabolism; UMP biosynthesis via salvage pathway; uracil from cytosine: step 1/1.</text>
</comment>